<evidence type="ECO:0000313" key="1">
    <source>
        <dbReference type="EMBL" id="AEH93275.1"/>
    </source>
</evidence>
<evidence type="ECO:0000313" key="2">
    <source>
        <dbReference type="Proteomes" id="UP000000486"/>
    </source>
</evidence>
<sequence>MGKYFIIILIALAINGVSILFHNDIASLIAVLITAVLLIYLMVDLTKMYRRK</sequence>
<organism evidence="1 2">
    <name type="scientific">Listeria monocytogenes serotype 4a (strain M7)</name>
    <dbReference type="NCBI Taxonomy" id="1030009"/>
    <lineage>
        <taxon>Bacteria</taxon>
        <taxon>Bacillati</taxon>
        <taxon>Bacillota</taxon>
        <taxon>Bacilli</taxon>
        <taxon>Bacillales</taxon>
        <taxon>Listeriaceae</taxon>
        <taxon>Listeria</taxon>
    </lineage>
</organism>
<dbReference type="HOGENOM" id="CLU_3081435_0_0_9"/>
<accession>A0A0E0UZ76</accession>
<protein>
    <submittedName>
        <fullName evidence="1">Uncharacterized protein</fullName>
    </submittedName>
</protein>
<dbReference type="AlphaFoldDB" id="A0A0E0UZ76"/>
<reference evidence="1 2" key="1">
    <citation type="journal article" date="2011" name="J. Bacteriol.">
        <title>Genome sequence of the nonpathogenic Listeria monocytogenes serovar 4a strain M7.</title>
        <authorList>
            <person name="Chen J."/>
            <person name="Xia Y."/>
            <person name="Cheng C."/>
            <person name="Fang C."/>
            <person name="Shan Y."/>
            <person name="Jin G."/>
            <person name="Fang W."/>
        </authorList>
    </citation>
    <scope>NUCLEOTIDE SEQUENCE [LARGE SCALE GENOMIC DNA]</scope>
    <source>
        <strain evidence="1 2">M7</strain>
    </source>
</reference>
<proteinExistence type="predicted"/>
<name>A0A0E0UZ76_LISMM</name>
<dbReference type="PATRIC" id="fig|1030009.3.peg.2256"/>
<dbReference type="Proteomes" id="UP000000486">
    <property type="component" value="Chromosome"/>
</dbReference>
<dbReference type="RefSeq" id="WP_003729574.1">
    <property type="nucleotide sequence ID" value="NC_017537.1"/>
</dbReference>
<dbReference type="KEGG" id="lmq:LMM7_2270"/>
<dbReference type="EMBL" id="CP002816">
    <property type="protein sequence ID" value="AEH93275.1"/>
    <property type="molecule type" value="Genomic_DNA"/>
</dbReference>
<gene>
    <name evidence="1" type="ordered locus">LMM7_2270</name>
</gene>